<organism evidence="10 11">
    <name type="scientific">Methanolacinia petrolearia (strain DSM 11571 / OCM 486 / SEBR 4847)</name>
    <name type="common">Methanoplanus petrolearius</name>
    <dbReference type="NCBI Taxonomy" id="679926"/>
    <lineage>
        <taxon>Archaea</taxon>
        <taxon>Methanobacteriati</taxon>
        <taxon>Methanobacteriota</taxon>
        <taxon>Stenosarchaea group</taxon>
        <taxon>Methanomicrobia</taxon>
        <taxon>Methanomicrobiales</taxon>
        <taxon>Methanomicrobiaceae</taxon>
        <taxon>Methanolacinia</taxon>
    </lineage>
</organism>
<reference evidence="10 11" key="1">
    <citation type="journal article" date="2010" name="Stand. Genomic Sci.">
        <title>Complete genome sequence of Methanoplanus petrolearius type strain (SEBR 4847).</title>
        <authorList>
            <person name="Brambilla E."/>
            <person name="Djao O.D."/>
            <person name="Daligault H."/>
            <person name="Lapidus A."/>
            <person name="Lucas S."/>
            <person name="Hammon N."/>
            <person name="Nolan M."/>
            <person name="Tice H."/>
            <person name="Cheng J.F."/>
            <person name="Han C."/>
            <person name="Tapia R."/>
            <person name="Goodwin L."/>
            <person name="Pitluck S."/>
            <person name="Liolios K."/>
            <person name="Ivanova N."/>
            <person name="Mavromatis K."/>
            <person name="Mikhailova N."/>
            <person name="Pati A."/>
            <person name="Chen A."/>
            <person name="Palaniappan K."/>
            <person name="Land M."/>
            <person name="Hauser L."/>
            <person name="Chang Y.J."/>
            <person name="Jeffries C.D."/>
            <person name="Rohde M."/>
            <person name="Spring S."/>
            <person name="Sikorski J."/>
            <person name="Goker M."/>
            <person name="Woyke T."/>
            <person name="Bristow J."/>
            <person name="Eisen J.A."/>
            <person name="Markowitz V."/>
            <person name="Hugenholtz P."/>
            <person name="Kyrpides N.C."/>
            <person name="Klenk H.P."/>
        </authorList>
    </citation>
    <scope>NUCLEOTIDE SEQUENCE [LARGE SCALE GENOMIC DNA]</scope>
    <source>
        <strain evidence="11">DSM 11571 / OCM 486 / SEBR 4847</strain>
    </source>
</reference>
<dbReference type="eggNOG" id="arCOG00976">
    <property type="taxonomic scope" value="Archaea"/>
</dbReference>
<sequence length="214" mass="23406">MKDYESLRSAMVRYQIEGRGISDENVLRVMGEIPRHLFVPENMAGSAYEDCPLPIGYGQTISQPYIVAVMTELLELKNDDLVLELGTGSGYQAAVIAGIAKFVRSYERVPELAEYARKNLENAGMSNVEVICSDGTDPEPYGDGYDAAIITAASPDIPEYLFPLMKEGGRIVAPVGGYYMQDLAKVRITGGEPVVTYHGGCRFVPLLGARGWKE</sequence>
<name>E1RI53_METP4</name>
<protein>
    <recommendedName>
        <fullName evidence="9">Protein-L-isoaspartate O-methyltransferase</fullName>
        <ecNumber evidence="9">2.1.1.77</ecNumber>
    </recommendedName>
    <alternativeName>
        <fullName evidence="9">L-isoaspartyl protein carboxyl methyltransferase</fullName>
    </alternativeName>
    <alternativeName>
        <fullName evidence="9">Protein L-isoaspartyl methyltransferase</fullName>
    </alternativeName>
    <alternativeName>
        <fullName evidence="9">Protein-beta-aspartate methyltransferase</fullName>
        <shortName evidence="9">PIMT</shortName>
    </alternativeName>
</protein>
<evidence type="ECO:0000256" key="6">
    <source>
        <dbReference type="ARBA" id="ARBA00022691"/>
    </source>
</evidence>
<keyword evidence="11" id="KW-1185">Reference proteome</keyword>
<comment type="catalytic activity">
    <reaction evidence="8 9">
        <text>[protein]-L-isoaspartate + S-adenosyl-L-methionine = [protein]-L-isoaspartate alpha-methyl ester + S-adenosyl-L-homocysteine</text>
        <dbReference type="Rhea" id="RHEA:12705"/>
        <dbReference type="Rhea" id="RHEA-COMP:12143"/>
        <dbReference type="Rhea" id="RHEA-COMP:12144"/>
        <dbReference type="ChEBI" id="CHEBI:57856"/>
        <dbReference type="ChEBI" id="CHEBI:59789"/>
        <dbReference type="ChEBI" id="CHEBI:90596"/>
        <dbReference type="ChEBI" id="CHEBI:90598"/>
        <dbReference type="EC" id="2.1.1.77"/>
    </reaction>
</comment>
<proteinExistence type="inferred from homology"/>
<dbReference type="GO" id="GO:0032259">
    <property type="term" value="P:methylation"/>
    <property type="evidence" value="ECO:0007669"/>
    <property type="project" value="UniProtKB-KW"/>
</dbReference>
<dbReference type="Pfam" id="PF01135">
    <property type="entry name" value="PCMT"/>
    <property type="match status" value="1"/>
</dbReference>
<keyword evidence="6 9" id="KW-0949">S-adenosyl-L-methionine</keyword>
<dbReference type="InterPro" id="IPR029063">
    <property type="entry name" value="SAM-dependent_MTases_sf"/>
</dbReference>
<dbReference type="SUPFAM" id="SSF53335">
    <property type="entry name" value="S-adenosyl-L-methionine-dependent methyltransferases"/>
    <property type="match status" value="1"/>
</dbReference>
<dbReference type="FunFam" id="3.40.50.150:FF:000010">
    <property type="entry name" value="Protein-L-isoaspartate O-methyltransferase"/>
    <property type="match status" value="1"/>
</dbReference>
<accession>E1RI53</accession>
<dbReference type="NCBIfam" id="TIGR00080">
    <property type="entry name" value="pimt"/>
    <property type="match status" value="1"/>
</dbReference>
<evidence type="ECO:0000256" key="7">
    <source>
        <dbReference type="ARBA" id="ARBA00025330"/>
    </source>
</evidence>
<keyword evidence="5 9" id="KW-0808">Transferase</keyword>
<dbReference type="HAMAP" id="MF_00090">
    <property type="entry name" value="PIMT"/>
    <property type="match status" value="1"/>
</dbReference>
<comment type="similarity">
    <text evidence="2 9">Belongs to the methyltransferase superfamily. L-isoaspartyl/D-aspartyl protein methyltransferase family.</text>
</comment>
<dbReference type="EC" id="2.1.1.77" evidence="9"/>
<dbReference type="GO" id="GO:0005737">
    <property type="term" value="C:cytoplasm"/>
    <property type="evidence" value="ECO:0007669"/>
    <property type="project" value="UniProtKB-SubCell"/>
</dbReference>
<dbReference type="EMBL" id="CP002117">
    <property type="protein sequence ID" value="ADN35438.1"/>
    <property type="molecule type" value="Genomic_DNA"/>
</dbReference>
<dbReference type="GeneID" id="9743113"/>
<evidence type="ECO:0000313" key="10">
    <source>
        <dbReference type="EMBL" id="ADN35438.1"/>
    </source>
</evidence>
<evidence type="ECO:0000256" key="2">
    <source>
        <dbReference type="ARBA" id="ARBA00005369"/>
    </source>
</evidence>
<dbReference type="Gene3D" id="3.40.50.150">
    <property type="entry name" value="Vaccinia Virus protein VP39"/>
    <property type="match status" value="1"/>
</dbReference>
<evidence type="ECO:0000256" key="4">
    <source>
        <dbReference type="ARBA" id="ARBA00022603"/>
    </source>
</evidence>
<dbReference type="NCBIfam" id="NF001453">
    <property type="entry name" value="PRK00312.1"/>
    <property type="match status" value="1"/>
</dbReference>
<dbReference type="STRING" id="679926.Mpet_0664"/>
<evidence type="ECO:0000256" key="5">
    <source>
        <dbReference type="ARBA" id="ARBA00022679"/>
    </source>
</evidence>
<dbReference type="GO" id="GO:0004719">
    <property type="term" value="F:protein-L-isoaspartate (D-aspartate) O-methyltransferase activity"/>
    <property type="evidence" value="ECO:0007669"/>
    <property type="project" value="UniProtKB-UniRule"/>
</dbReference>
<keyword evidence="3 9" id="KW-0963">Cytoplasm</keyword>
<evidence type="ECO:0000256" key="8">
    <source>
        <dbReference type="ARBA" id="ARBA00029295"/>
    </source>
</evidence>
<dbReference type="GO" id="GO:0030091">
    <property type="term" value="P:protein repair"/>
    <property type="evidence" value="ECO:0007669"/>
    <property type="project" value="UniProtKB-UniRule"/>
</dbReference>
<evidence type="ECO:0000313" key="11">
    <source>
        <dbReference type="Proteomes" id="UP000006565"/>
    </source>
</evidence>
<evidence type="ECO:0000256" key="9">
    <source>
        <dbReference type="HAMAP-Rule" id="MF_00090"/>
    </source>
</evidence>
<gene>
    <name evidence="9" type="primary">pcm</name>
    <name evidence="10" type="ordered locus">Mpet_0664</name>
</gene>
<dbReference type="KEGG" id="mpi:Mpet_0664"/>
<evidence type="ECO:0000256" key="3">
    <source>
        <dbReference type="ARBA" id="ARBA00022490"/>
    </source>
</evidence>
<dbReference type="PANTHER" id="PTHR11579">
    <property type="entry name" value="PROTEIN-L-ISOASPARTATE O-METHYLTRANSFERASE"/>
    <property type="match status" value="1"/>
</dbReference>
<dbReference type="InterPro" id="IPR000682">
    <property type="entry name" value="PCMT"/>
</dbReference>
<dbReference type="Proteomes" id="UP000006565">
    <property type="component" value="Chromosome"/>
</dbReference>
<feature type="active site" evidence="9">
    <location>
        <position position="62"/>
    </location>
</feature>
<dbReference type="AlphaFoldDB" id="E1RI53"/>
<dbReference type="RefSeq" id="WP_013328616.1">
    <property type="nucleotide sequence ID" value="NC_014507.1"/>
</dbReference>
<comment type="function">
    <text evidence="7 9">Catalyzes the methyl esterification of L-isoaspartyl residues in peptides and proteins that result from spontaneous decomposition of normal L-aspartyl and L-asparaginyl residues. It plays a role in the repair and/or degradation of damaged proteins.</text>
</comment>
<comment type="subcellular location">
    <subcellularLocation>
        <location evidence="1 9">Cytoplasm</location>
    </subcellularLocation>
</comment>
<dbReference type="CDD" id="cd02440">
    <property type="entry name" value="AdoMet_MTases"/>
    <property type="match status" value="1"/>
</dbReference>
<dbReference type="PANTHER" id="PTHR11579:SF0">
    <property type="entry name" value="PROTEIN-L-ISOASPARTATE(D-ASPARTATE) O-METHYLTRANSFERASE"/>
    <property type="match status" value="1"/>
</dbReference>
<keyword evidence="4 9" id="KW-0489">Methyltransferase</keyword>
<evidence type="ECO:0000256" key="1">
    <source>
        <dbReference type="ARBA" id="ARBA00004496"/>
    </source>
</evidence>
<dbReference type="HOGENOM" id="CLU_055432_2_0_2"/>